<dbReference type="InterPro" id="IPR001890">
    <property type="entry name" value="RNA-binding_CRM"/>
</dbReference>
<dbReference type="Pfam" id="PF01985">
    <property type="entry name" value="CRS1_YhbY"/>
    <property type="match status" value="1"/>
</dbReference>
<organism evidence="4 7">
    <name type="scientific">Butyricicoccus pullicaecorum</name>
    <dbReference type="NCBI Taxonomy" id="501571"/>
    <lineage>
        <taxon>Bacteria</taxon>
        <taxon>Bacillati</taxon>
        <taxon>Bacillota</taxon>
        <taxon>Clostridia</taxon>
        <taxon>Eubacteriales</taxon>
        <taxon>Butyricicoccaceae</taxon>
        <taxon>Butyricicoccus</taxon>
    </lineage>
</organism>
<evidence type="ECO:0000313" key="6">
    <source>
        <dbReference type="Proteomes" id="UP000195326"/>
    </source>
</evidence>
<evidence type="ECO:0000313" key="5">
    <source>
        <dbReference type="EMBL" id="OUP60175.1"/>
    </source>
</evidence>
<dbReference type="SUPFAM" id="SSF75471">
    <property type="entry name" value="YhbY-like"/>
    <property type="match status" value="1"/>
</dbReference>
<dbReference type="PANTHER" id="PTHR40065:SF3">
    <property type="entry name" value="RNA-BINDING PROTEIN YHBY"/>
    <property type="match status" value="1"/>
</dbReference>
<name>A0A1Y4LCK5_9FIRM</name>
<accession>A0A1Y4LCK5</accession>
<protein>
    <submittedName>
        <fullName evidence="4">RNA-binding protein</fullName>
    </submittedName>
</protein>
<evidence type="ECO:0000256" key="1">
    <source>
        <dbReference type="ARBA" id="ARBA00022884"/>
    </source>
</evidence>
<dbReference type="PANTHER" id="PTHR40065">
    <property type="entry name" value="RNA-BINDING PROTEIN YHBY"/>
    <property type="match status" value="1"/>
</dbReference>
<dbReference type="InterPro" id="IPR051925">
    <property type="entry name" value="RNA-binding_domain"/>
</dbReference>
<sequence>MLTSKQRAYLRKLSNPLAVTLHIGKDGVTDGVISQLEVLLENHELVKGKVLENAMLTPKTVSEALCEATGADGVQCIGTKFVLYRQSSDPDKRKIVLEK</sequence>
<evidence type="ECO:0000313" key="7">
    <source>
        <dbReference type="Proteomes" id="UP000195897"/>
    </source>
</evidence>
<dbReference type="EMBL" id="NFKL01000003">
    <property type="protein sequence ID" value="OUP60175.1"/>
    <property type="molecule type" value="Genomic_DNA"/>
</dbReference>
<dbReference type="Proteomes" id="UP000195326">
    <property type="component" value="Unassembled WGS sequence"/>
</dbReference>
<dbReference type="STRING" id="501571.GCA_900143195_00484"/>
<gene>
    <name evidence="5" type="ORF">B5F15_02645</name>
    <name evidence="4" type="ORF">B5F17_00635</name>
</gene>
<evidence type="ECO:0000259" key="3">
    <source>
        <dbReference type="PROSITE" id="PS51295"/>
    </source>
</evidence>
<keyword evidence="1 2" id="KW-0694">RNA-binding</keyword>
<dbReference type="InterPro" id="IPR035920">
    <property type="entry name" value="YhbY-like_sf"/>
</dbReference>
<reference evidence="6 7" key="1">
    <citation type="submission" date="2017-04" db="EMBL/GenBank/DDBJ databases">
        <title>Function of individual gut microbiota members based on whole genome sequencing of pure cultures obtained from chicken caecum.</title>
        <authorList>
            <person name="Medvecky M."/>
            <person name="Cejkova D."/>
            <person name="Polansky O."/>
            <person name="Karasova D."/>
            <person name="Kubasova T."/>
            <person name="Cizek A."/>
            <person name="Rychlik I."/>
        </authorList>
    </citation>
    <scope>NUCLEOTIDE SEQUENCE [LARGE SCALE GENOMIC DNA]</scope>
    <source>
        <strain evidence="6">An179</strain>
        <strain evidence="7">An180</strain>
    </source>
</reference>
<reference evidence="4" key="2">
    <citation type="journal article" date="2018" name="BMC Genomics">
        <title>Whole genome sequencing and function prediction of 133 gut anaerobes isolated from chicken caecum in pure cultures.</title>
        <authorList>
            <person name="Medvecky M."/>
            <person name="Cejkova D."/>
            <person name="Polansky O."/>
            <person name="Karasova D."/>
            <person name="Kubasova T."/>
            <person name="Cizek A."/>
            <person name="Rychlik I."/>
        </authorList>
    </citation>
    <scope>NUCLEOTIDE SEQUENCE</scope>
    <source>
        <strain evidence="5">An179</strain>
        <strain evidence="4">An180</strain>
    </source>
</reference>
<comment type="caution">
    <text evidence="4">The sequence shown here is derived from an EMBL/GenBank/DDBJ whole genome shotgun (WGS) entry which is preliminary data.</text>
</comment>
<dbReference type="AlphaFoldDB" id="A0A1Y4LCK5"/>
<proteinExistence type="predicted"/>
<dbReference type="EMBL" id="NFKK01000001">
    <property type="protein sequence ID" value="OUP54437.1"/>
    <property type="molecule type" value="Genomic_DNA"/>
</dbReference>
<dbReference type="SMART" id="SM01103">
    <property type="entry name" value="CRS1_YhbY"/>
    <property type="match status" value="1"/>
</dbReference>
<dbReference type="RefSeq" id="WP_016148295.1">
    <property type="nucleotide sequence ID" value="NZ_CABKSA010000002.1"/>
</dbReference>
<dbReference type="PROSITE" id="PS51295">
    <property type="entry name" value="CRM"/>
    <property type="match status" value="1"/>
</dbReference>
<dbReference type="Gene3D" id="3.30.110.60">
    <property type="entry name" value="YhbY-like"/>
    <property type="match status" value="1"/>
</dbReference>
<evidence type="ECO:0000313" key="4">
    <source>
        <dbReference type="EMBL" id="OUP54437.1"/>
    </source>
</evidence>
<evidence type="ECO:0000256" key="2">
    <source>
        <dbReference type="PROSITE-ProRule" id="PRU00626"/>
    </source>
</evidence>
<dbReference type="GO" id="GO:0003723">
    <property type="term" value="F:RNA binding"/>
    <property type="evidence" value="ECO:0007669"/>
    <property type="project" value="UniProtKB-UniRule"/>
</dbReference>
<dbReference type="Proteomes" id="UP000195897">
    <property type="component" value="Unassembled WGS sequence"/>
</dbReference>
<feature type="domain" description="CRM" evidence="3">
    <location>
        <begin position="1"/>
        <end position="96"/>
    </location>
</feature>